<evidence type="ECO:0000256" key="1">
    <source>
        <dbReference type="ARBA" id="ARBA00004651"/>
    </source>
</evidence>
<evidence type="ECO:0000313" key="11">
    <source>
        <dbReference type="Proteomes" id="UP000801492"/>
    </source>
</evidence>
<accession>A0A8K0CWJ2</accession>
<dbReference type="GO" id="GO:0004984">
    <property type="term" value="F:olfactory receptor activity"/>
    <property type="evidence" value="ECO:0007669"/>
    <property type="project" value="InterPro"/>
</dbReference>
<dbReference type="EMBL" id="VTPC01008633">
    <property type="protein sequence ID" value="KAF2892631.1"/>
    <property type="molecule type" value="Genomic_DNA"/>
</dbReference>
<protein>
    <submittedName>
        <fullName evidence="10">Uncharacterized protein</fullName>
    </submittedName>
</protein>
<evidence type="ECO:0000256" key="8">
    <source>
        <dbReference type="ARBA" id="ARBA00023170"/>
    </source>
</evidence>
<keyword evidence="6" id="KW-1133">Transmembrane helix</keyword>
<dbReference type="AlphaFoldDB" id="A0A8K0CWJ2"/>
<keyword evidence="4" id="KW-0812">Transmembrane</keyword>
<dbReference type="GO" id="GO:0007165">
    <property type="term" value="P:signal transduction"/>
    <property type="evidence" value="ECO:0007669"/>
    <property type="project" value="UniProtKB-KW"/>
</dbReference>
<dbReference type="GO" id="GO:0005549">
    <property type="term" value="F:odorant binding"/>
    <property type="evidence" value="ECO:0007669"/>
    <property type="project" value="InterPro"/>
</dbReference>
<keyword evidence="11" id="KW-1185">Reference proteome</keyword>
<evidence type="ECO:0000256" key="7">
    <source>
        <dbReference type="ARBA" id="ARBA00023136"/>
    </source>
</evidence>
<sequence length="155" mass="17917">MPTGIWTMEGHEKLYLFVMIEQYSVTPFAAVFIWSLDCMYLGFCAETVIQFRILSHYLEENRTDGNTVNEMEISRLNKIKDCVRHHRLILRFVKEFQQAFSLAMAISDALYFSNWYDQHFPSLKVPLLLMIQNSQNEITIKGGGLVTINAGTVVN</sequence>
<name>A0A8K0CWJ2_IGNLU</name>
<comment type="caution">
    <text evidence="10">The sequence shown here is derived from an EMBL/GenBank/DDBJ whole genome shotgun (WGS) entry which is preliminary data.</text>
</comment>
<keyword evidence="9" id="KW-0807">Transducer</keyword>
<gene>
    <name evidence="10" type="ORF">ILUMI_13541</name>
</gene>
<dbReference type="OrthoDB" id="676979at2759"/>
<dbReference type="InterPro" id="IPR004117">
    <property type="entry name" value="7tm6_olfct_rcpt"/>
</dbReference>
<evidence type="ECO:0000256" key="5">
    <source>
        <dbReference type="ARBA" id="ARBA00022725"/>
    </source>
</evidence>
<dbReference type="Proteomes" id="UP000801492">
    <property type="component" value="Unassembled WGS sequence"/>
</dbReference>
<evidence type="ECO:0000256" key="6">
    <source>
        <dbReference type="ARBA" id="ARBA00022989"/>
    </source>
</evidence>
<evidence type="ECO:0000256" key="2">
    <source>
        <dbReference type="ARBA" id="ARBA00022475"/>
    </source>
</evidence>
<keyword evidence="5" id="KW-0552">Olfaction</keyword>
<keyword evidence="7" id="KW-0472">Membrane</keyword>
<feature type="non-terminal residue" evidence="10">
    <location>
        <position position="155"/>
    </location>
</feature>
<keyword evidence="8" id="KW-0675">Receptor</keyword>
<organism evidence="10 11">
    <name type="scientific">Ignelater luminosus</name>
    <name type="common">Cucubano</name>
    <name type="synonym">Pyrophorus luminosus</name>
    <dbReference type="NCBI Taxonomy" id="2038154"/>
    <lineage>
        <taxon>Eukaryota</taxon>
        <taxon>Metazoa</taxon>
        <taxon>Ecdysozoa</taxon>
        <taxon>Arthropoda</taxon>
        <taxon>Hexapoda</taxon>
        <taxon>Insecta</taxon>
        <taxon>Pterygota</taxon>
        <taxon>Neoptera</taxon>
        <taxon>Endopterygota</taxon>
        <taxon>Coleoptera</taxon>
        <taxon>Polyphaga</taxon>
        <taxon>Elateriformia</taxon>
        <taxon>Elateroidea</taxon>
        <taxon>Elateridae</taxon>
        <taxon>Agrypninae</taxon>
        <taxon>Pyrophorini</taxon>
        <taxon>Ignelater</taxon>
    </lineage>
</organism>
<keyword evidence="2" id="KW-1003">Cell membrane</keyword>
<evidence type="ECO:0000256" key="3">
    <source>
        <dbReference type="ARBA" id="ARBA00022606"/>
    </source>
</evidence>
<proteinExistence type="predicted"/>
<keyword evidence="3" id="KW-0716">Sensory transduction</keyword>
<dbReference type="Pfam" id="PF02949">
    <property type="entry name" value="7tm_6"/>
    <property type="match status" value="1"/>
</dbReference>
<reference evidence="10" key="1">
    <citation type="submission" date="2019-08" db="EMBL/GenBank/DDBJ databases">
        <title>The genome of the North American firefly Photinus pyralis.</title>
        <authorList>
            <consortium name="Photinus pyralis genome working group"/>
            <person name="Fallon T.R."/>
            <person name="Sander Lower S.E."/>
            <person name="Weng J.-K."/>
        </authorList>
    </citation>
    <scope>NUCLEOTIDE SEQUENCE</scope>
    <source>
        <strain evidence="10">TRF0915ILg1</strain>
        <tissue evidence="10">Whole body</tissue>
    </source>
</reference>
<dbReference type="PANTHER" id="PTHR21137:SF35">
    <property type="entry name" value="ODORANT RECEPTOR 19A-RELATED"/>
    <property type="match status" value="1"/>
</dbReference>
<dbReference type="PANTHER" id="PTHR21137">
    <property type="entry name" value="ODORANT RECEPTOR"/>
    <property type="match status" value="1"/>
</dbReference>
<evidence type="ECO:0000256" key="9">
    <source>
        <dbReference type="ARBA" id="ARBA00023224"/>
    </source>
</evidence>
<dbReference type="GO" id="GO:0005886">
    <property type="term" value="C:plasma membrane"/>
    <property type="evidence" value="ECO:0007669"/>
    <property type="project" value="UniProtKB-SubCell"/>
</dbReference>
<comment type="subcellular location">
    <subcellularLocation>
        <location evidence="1">Cell membrane</location>
        <topology evidence="1">Multi-pass membrane protein</topology>
    </subcellularLocation>
</comment>
<evidence type="ECO:0000256" key="4">
    <source>
        <dbReference type="ARBA" id="ARBA00022692"/>
    </source>
</evidence>
<evidence type="ECO:0000313" key="10">
    <source>
        <dbReference type="EMBL" id="KAF2892631.1"/>
    </source>
</evidence>